<evidence type="ECO:0008006" key="3">
    <source>
        <dbReference type="Google" id="ProtNLM"/>
    </source>
</evidence>
<name>A0ABU8NWH1_9SPHI</name>
<evidence type="ECO:0000313" key="2">
    <source>
        <dbReference type="Proteomes" id="UP001378956"/>
    </source>
</evidence>
<proteinExistence type="predicted"/>
<comment type="caution">
    <text evidence="1">The sequence shown here is derived from an EMBL/GenBank/DDBJ whole genome shotgun (WGS) entry which is preliminary data.</text>
</comment>
<reference evidence="1 2" key="1">
    <citation type="submission" date="2024-03" db="EMBL/GenBank/DDBJ databases">
        <title>Sequence of Lycoming College Course Isolates.</title>
        <authorList>
            <person name="Plotts O."/>
            <person name="Newman J."/>
        </authorList>
    </citation>
    <scope>NUCLEOTIDE SEQUENCE [LARGE SCALE GENOMIC DNA]</scope>
    <source>
        <strain evidence="1 2">CJB-3</strain>
    </source>
</reference>
<sequence length="161" mass="19003">MKKWTVCQISKQTGYWKIDFDDTKVKIDYSEYLNIVSSKGEMDKRRVNELTKIIHRGSFLSNVEYDWLDTFKSDLSNEIIDAYLHYAATIKIADDPEFLINLANYVFYFDPVNEEAMIIKCKALVHLGKHSLAKTKFETFNKEYKAIYGEEFKHSFQEILE</sequence>
<accession>A0ABU8NWH1</accession>
<dbReference type="Proteomes" id="UP001378956">
    <property type="component" value="Unassembled WGS sequence"/>
</dbReference>
<evidence type="ECO:0000313" key="1">
    <source>
        <dbReference type="EMBL" id="MEJ2905598.1"/>
    </source>
</evidence>
<keyword evidence="2" id="KW-1185">Reference proteome</keyword>
<gene>
    <name evidence="1" type="ORF">WAE58_24355</name>
</gene>
<dbReference type="RefSeq" id="WP_337717975.1">
    <property type="nucleotide sequence ID" value="NZ_JBBEUB010000013.1"/>
</dbReference>
<protein>
    <recommendedName>
        <fullName evidence="3">Tetratricopeptide repeat protein</fullName>
    </recommendedName>
</protein>
<organism evidence="1 2">
    <name type="scientific">Pedobacter panaciterrae</name>
    <dbReference type="NCBI Taxonomy" id="363849"/>
    <lineage>
        <taxon>Bacteria</taxon>
        <taxon>Pseudomonadati</taxon>
        <taxon>Bacteroidota</taxon>
        <taxon>Sphingobacteriia</taxon>
        <taxon>Sphingobacteriales</taxon>
        <taxon>Sphingobacteriaceae</taxon>
        <taxon>Pedobacter</taxon>
    </lineage>
</organism>
<dbReference type="EMBL" id="JBBEUB010000013">
    <property type="protein sequence ID" value="MEJ2905598.1"/>
    <property type="molecule type" value="Genomic_DNA"/>
</dbReference>